<dbReference type="AlphaFoldDB" id="A0A225VDN7"/>
<gene>
    <name evidence="2" type="ORF">PHMEG_00024612</name>
</gene>
<evidence type="ECO:0000313" key="2">
    <source>
        <dbReference type="EMBL" id="OWZ03621.1"/>
    </source>
</evidence>
<protein>
    <submittedName>
        <fullName evidence="2">Uncharacterized protein</fullName>
    </submittedName>
</protein>
<dbReference type="EMBL" id="NBNE01005413">
    <property type="protein sequence ID" value="OWZ03621.1"/>
    <property type="molecule type" value="Genomic_DNA"/>
</dbReference>
<reference evidence="3" key="1">
    <citation type="submission" date="2017-03" db="EMBL/GenBank/DDBJ databases">
        <title>Phytopthora megakarya and P. palmivora, two closely related causual agents of cacao black pod achieved similar genome size and gene model numbers by different mechanisms.</title>
        <authorList>
            <person name="Ali S."/>
            <person name="Shao J."/>
            <person name="Larry D.J."/>
            <person name="Kronmiller B."/>
            <person name="Shen D."/>
            <person name="Strem M.D."/>
            <person name="Melnick R.L."/>
            <person name="Guiltinan M.J."/>
            <person name="Tyler B.M."/>
            <person name="Meinhardt L.W."/>
            <person name="Bailey B.A."/>
        </authorList>
    </citation>
    <scope>NUCLEOTIDE SEQUENCE [LARGE SCALE GENOMIC DNA]</scope>
    <source>
        <strain evidence="3">zdho120</strain>
    </source>
</reference>
<sequence length="97" mass="10888">MGDLAKAIRVLVGNYVTSTDDQQLHLQGGCKDDAVREERQQVQEQGRHGLASLDESDNAEPRVDSCGEVTCGLRNFLKSTHIKVWGRPWMKKVAMYD</sequence>
<proteinExistence type="predicted"/>
<evidence type="ECO:0000313" key="3">
    <source>
        <dbReference type="Proteomes" id="UP000198211"/>
    </source>
</evidence>
<feature type="region of interest" description="Disordered" evidence="1">
    <location>
        <begin position="36"/>
        <end position="62"/>
    </location>
</feature>
<feature type="compositionally biased region" description="Basic and acidic residues" evidence="1">
    <location>
        <begin position="36"/>
        <end position="47"/>
    </location>
</feature>
<dbReference type="Proteomes" id="UP000198211">
    <property type="component" value="Unassembled WGS sequence"/>
</dbReference>
<keyword evidence="3" id="KW-1185">Reference proteome</keyword>
<evidence type="ECO:0000256" key="1">
    <source>
        <dbReference type="SAM" id="MobiDB-lite"/>
    </source>
</evidence>
<organism evidence="2 3">
    <name type="scientific">Phytophthora megakarya</name>
    <dbReference type="NCBI Taxonomy" id="4795"/>
    <lineage>
        <taxon>Eukaryota</taxon>
        <taxon>Sar</taxon>
        <taxon>Stramenopiles</taxon>
        <taxon>Oomycota</taxon>
        <taxon>Peronosporomycetes</taxon>
        <taxon>Peronosporales</taxon>
        <taxon>Peronosporaceae</taxon>
        <taxon>Phytophthora</taxon>
    </lineage>
</organism>
<comment type="caution">
    <text evidence="2">The sequence shown here is derived from an EMBL/GenBank/DDBJ whole genome shotgun (WGS) entry which is preliminary data.</text>
</comment>
<accession>A0A225VDN7</accession>
<name>A0A225VDN7_9STRA</name>